<comment type="caution">
    <text evidence="1">The sequence shown here is derived from an EMBL/GenBank/DDBJ whole genome shotgun (WGS) entry which is preliminary data.</text>
</comment>
<organism evidence="1 2">
    <name type="scientific">Paramecium pentaurelia</name>
    <dbReference type="NCBI Taxonomy" id="43138"/>
    <lineage>
        <taxon>Eukaryota</taxon>
        <taxon>Sar</taxon>
        <taxon>Alveolata</taxon>
        <taxon>Ciliophora</taxon>
        <taxon>Intramacronucleata</taxon>
        <taxon>Oligohymenophorea</taxon>
        <taxon>Peniculida</taxon>
        <taxon>Parameciidae</taxon>
        <taxon>Paramecium</taxon>
    </lineage>
</organism>
<dbReference type="OrthoDB" id="10386017at2759"/>
<dbReference type="AlphaFoldDB" id="A0A8S1Y481"/>
<reference evidence="1" key="1">
    <citation type="submission" date="2021-01" db="EMBL/GenBank/DDBJ databases">
        <authorList>
            <consortium name="Genoscope - CEA"/>
            <person name="William W."/>
        </authorList>
    </citation>
    <scope>NUCLEOTIDE SEQUENCE</scope>
</reference>
<name>A0A8S1Y481_9CILI</name>
<evidence type="ECO:0000313" key="1">
    <source>
        <dbReference type="EMBL" id="CAD8208400.1"/>
    </source>
</evidence>
<evidence type="ECO:0000313" key="2">
    <source>
        <dbReference type="Proteomes" id="UP000689195"/>
    </source>
</evidence>
<accession>A0A8S1Y481</accession>
<proteinExistence type="predicted"/>
<sequence>MQFKEEKNAKMQCMKIWRDQPKNQNINFIHTIQLIMDPAHPYYIPAQRQDYKQRLTVDTHNMLIDGVKRDVNKQKQVDKAIKNLDRPYMKGKSGVTKNITGGLRDYFLIEIPYAQTGNLENERIGI</sequence>
<keyword evidence="2" id="KW-1185">Reference proteome</keyword>
<protein>
    <submittedName>
        <fullName evidence="1">Uncharacterized protein</fullName>
    </submittedName>
</protein>
<dbReference type="EMBL" id="CAJJDO010000150">
    <property type="protein sequence ID" value="CAD8208400.1"/>
    <property type="molecule type" value="Genomic_DNA"/>
</dbReference>
<dbReference type="Proteomes" id="UP000689195">
    <property type="component" value="Unassembled WGS sequence"/>
</dbReference>
<gene>
    <name evidence="1" type="ORF">PPENT_87.1.T1500123</name>
</gene>